<keyword evidence="3" id="KW-1185">Reference proteome</keyword>
<sequence length="383" mass="42949">MARVLVFAFDLNEASQIRRIRSLLQLGHEVRSLAFRRGNMNAGFLPSWVNIDLGRVPNENYSKRMLALMLALLPAYRSRDNIRSADVIVARNFDLLVLAWLARGLFGRWRVPIVYECLDIHRLFTRPDMVGALMRWCERRLLARVRLLIVSSPGFVEHYFVPIQGFLGNVSVIENKLWFDGAKIPRPPNAPRRDANGPIVLSWVGSIRCAPSLRILLQTADRMGANLQINIHGNVHRHAVGDIDAAVESRPNVRVFGPYSYPDDLQAIYAGSDLVWAQDLWQSGANSDWLLPNRIYEASWFGCPSIGVENTETGRKIAGERLGLTIPESSADALVALLHRITRPELSALSQGILDQDDRRFELRPEAIAEALSPAFRASPAGC</sequence>
<dbReference type="Pfam" id="PF13579">
    <property type="entry name" value="Glyco_trans_4_4"/>
    <property type="match status" value="1"/>
</dbReference>
<dbReference type="STRING" id="1287727.SAMN05443999_102459"/>
<evidence type="ECO:0000313" key="2">
    <source>
        <dbReference type="EMBL" id="SEK88115.1"/>
    </source>
</evidence>
<protein>
    <submittedName>
        <fullName evidence="2">Succinoglycan biosynthesis protein ExoL</fullName>
    </submittedName>
</protein>
<evidence type="ECO:0000259" key="1">
    <source>
        <dbReference type="Pfam" id="PF13579"/>
    </source>
</evidence>
<dbReference type="SUPFAM" id="SSF53756">
    <property type="entry name" value="UDP-Glycosyltransferase/glycogen phosphorylase"/>
    <property type="match status" value="1"/>
</dbReference>
<dbReference type="OrthoDB" id="7973140at2"/>
<dbReference type="Gene3D" id="3.40.50.2000">
    <property type="entry name" value="Glycogen Phosphorylase B"/>
    <property type="match status" value="2"/>
</dbReference>
<proteinExistence type="predicted"/>
<evidence type="ECO:0000313" key="3">
    <source>
        <dbReference type="Proteomes" id="UP000199582"/>
    </source>
</evidence>
<dbReference type="GO" id="GO:0016757">
    <property type="term" value="F:glycosyltransferase activity"/>
    <property type="evidence" value="ECO:0007669"/>
    <property type="project" value="UniProtKB-ARBA"/>
</dbReference>
<dbReference type="InterPro" id="IPR028098">
    <property type="entry name" value="Glyco_trans_4-like_N"/>
</dbReference>
<name>A0A1H7KPY4_9RHOB</name>
<dbReference type="AlphaFoldDB" id="A0A1H7KPY4"/>
<dbReference type="EMBL" id="FOAG01000002">
    <property type="protein sequence ID" value="SEK88115.1"/>
    <property type="molecule type" value="Genomic_DNA"/>
</dbReference>
<accession>A0A1H7KPY4</accession>
<reference evidence="2 3" key="1">
    <citation type="submission" date="2016-10" db="EMBL/GenBank/DDBJ databases">
        <authorList>
            <person name="de Groot N.N."/>
        </authorList>
    </citation>
    <scope>NUCLEOTIDE SEQUENCE [LARGE SCALE GENOMIC DNA]</scope>
    <source>
        <strain evidence="2 3">DSM 100674</strain>
    </source>
</reference>
<feature type="domain" description="Glycosyltransferase subfamily 4-like N-terminal" evidence="1">
    <location>
        <begin position="21"/>
        <end position="159"/>
    </location>
</feature>
<organism evidence="2 3">
    <name type="scientific">Roseovarius azorensis</name>
    <dbReference type="NCBI Taxonomy" id="1287727"/>
    <lineage>
        <taxon>Bacteria</taxon>
        <taxon>Pseudomonadati</taxon>
        <taxon>Pseudomonadota</taxon>
        <taxon>Alphaproteobacteria</taxon>
        <taxon>Rhodobacterales</taxon>
        <taxon>Roseobacteraceae</taxon>
        <taxon>Roseovarius</taxon>
    </lineage>
</organism>
<dbReference type="Proteomes" id="UP000199582">
    <property type="component" value="Unassembled WGS sequence"/>
</dbReference>
<gene>
    <name evidence="2" type="ORF">SAMN05443999_102459</name>
</gene>
<dbReference type="RefSeq" id="WP_093033238.1">
    <property type="nucleotide sequence ID" value="NZ_FOAG01000002.1"/>
</dbReference>